<dbReference type="GeneID" id="73334160"/>
<accession>A0A9Q8SAB9</accession>
<dbReference type="AlphaFoldDB" id="A0A9Q8SAB9"/>
<dbReference type="KEGG" id="clup:CLUP02_00097"/>
<reference evidence="1" key="1">
    <citation type="journal article" date="2021" name="Mol. Plant Microbe Interact.">
        <title>Complete Genome Sequence of the Plant-Pathogenic Fungus Colletotrichum lupini.</title>
        <authorList>
            <person name="Baroncelli R."/>
            <person name="Pensec F."/>
            <person name="Da Lio D."/>
            <person name="Boufleur T."/>
            <person name="Vicente I."/>
            <person name="Sarrocco S."/>
            <person name="Picot A."/>
            <person name="Baraldi E."/>
            <person name="Sukno S."/>
            <person name="Thon M."/>
            <person name="Le Floch G."/>
        </authorList>
    </citation>
    <scope>NUCLEOTIDE SEQUENCE</scope>
    <source>
        <strain evidence="1">IMI 504893</strain>
    </source>
</reference>
<dbReference type="Proteomes" id="UP000830671">
    <property type="component" value="Chromosome 1"/>
</dbReference>
<keyword evidence="2" id="KW-1185">Reference proteome</keyword>
<evidence type="ECO:0000313" key="1">
    <source>
        <dbReference type="EMBL" id="UQC73453.1"/>
    </source>
</evidence>
<sequence>MANTSLISAVAKIPIDMRIIEGNSDQVWGLAAQQPLLGGIDPGDRSPPLSTAQFIGLKGLK</sequence>
<dbReference type="EMBL" id="CP019471">
    <property type="protein sequence ID" value="UQC73453.1"/>
    <property type="molecule type" value="Genomic_DNA"/>
</dbReference>
<proteinExistence type="predicted"/>
<gene>
    <name evidence="1" type="ORF">CLUP02_00097</name>
</gene>
<organism evidence="1 2">
    <name type="scientific">Colletotrichum lupini</name>
    <dbReference type="NCBI Taxonomy" id="145971"/>
    <lineage>
        <taxon>Eukaryota</taxon>
        <taxon>Fungi</taxon>
        <taxon>Dikarya</taxon>
        <taxon>Ascomycota</taxon>
        <taxon>Pezizomycotina</taxon>
        <taxon>Sordariomycetes</taxon>
        <taxon>Hypocreomycetidae</taxon>
        <taxon>Glomerellales</taxon>
        <taxon>Glomerellaceae</taxon>
        <taxon>Colletotrichum</taxon>
        <taxon>Colletotrichum acutatum species complex</taxon>
    </lineage>
</organism>
<name>A0A9Q8SAB9_9PEZI</name>
<dbReference type="RefSeq" id="XP_049135107.1">
    <property type="nucleotide sequence ID" value="XM_049279150.1"/>
</dbReference>
<protein>
    <submittedName>
        <fullName evidence="1">Uncharacterized protein</fullName>
    </submittedName>
</protein>
<evidence type="ECO:0000313" key="2">
    <source>
        <dbReference type="Proteomes" id="UP000830671"/>
    </source>
</evidence>